<name>A0AAD5UWK6_9APHY</name>
<feature type="compositionally biased region" description="Polar residues" evidence="1">
    <location>
        <begin position="227"/>
        <end position="238"/>
    </location>
</feature>
<sequence>MLDLVPGPLASGSRAEQGNILHIMESDERNGANVGKSSFGPDSLRVPVEVQEKIISSMTTDGEWHDEDTLKGLTNCTLIHRQLYPAALNALYDRVQISGKEQYRLFKDTLNKNKHLARRVQSLSVSDVTPEERTLATTVLHTSPKLSELKQLFLAFGTPDKDGITLPIRPSFPATLRQFSSLAHVYFFHLKIETLDTLRKILGSLPSLESTILHQVSWKTPAPEAVPQTSLHPSSLQSHFHHPENYQRSSAIQG</sequence>
<dbReference type="EMBL" id="JANAWD010000546">
    <property type="protein sequence ID" value="KAJ3477998.1"/>
    <property type="molecule type" value="Genomic_DNA"/>
</dbReference>
<comment type="caution">
    <text evidence="2">The sequence shown here is derived from an EMBL/GenBank/DDBJ whole genome shotgun (WGS) entry which is preliminary data.</text>
</comment>
<gene>
    <name evidence="2" type="ORF">NLI96_g10069</name>
</gene>
<evidence type="ECO:0000313" key="2">
    <source>
        <dbReference type="EMBL" id="KAJ3477998.1"/>
    </source>
</evidence>
<evidence type="ECO:0000313" key="3">
    <source>
        <dbReference type="Proteomes" id="UP001212997"/>
    </source>
</evidence>
<dbReference type="AlphaFoldDB" id="A0AAD5UWK6"/>
<keyword evidence="3" id="KW-1185">Reference proteome</keyword>
<reference evidence="2" key="1">
    <citation type="submission" date="2022-07" db="EMBL/GenBank/DDBJ databases">
        <title>Genome Sequence of Physisporinus lineatus.</title>
        <authorList>
            <person name="Buettner E."/>
        </authorList>
    </citation>
    <scope>NUCLEOTIDE SEQUENCE</scope>
    <source>
        <strain evidence="2">VT162</strain>
    </source>
</reference>
<organism evidence="2 3">
    <name type="scientific">Meripilus lineatus</name>
    <dbReference type="NCBI Taxonomy" id="2056292"/>
    <lineage>
        <taxon>Eukaryota</taxon>
        <taxon>Fungi</taxon>
        <taxon>Dikarya</taxon>
        <taxon>Basidiomycota</taxon>
        <taxon>Agaricomycotina</taxon>
        <taxon>Agaricomycetes</taxon>
        <taxon>Polyporales</taxon>
        <taxon>Meripilaceae</taxon>
        <taxon>Meripilus</taxon>
    </lineage>
</organism>
<feature type="region of interest" description="Disordered" evidence="1">
    <location>
        <begin position="224"/>
        <end position="254"/>
    </location>
</feature>
<protein>
    <submittedName>
        <fullName evidence="2">Uncharacterized protein</fullName>
    </submittedName>
</protein>
<dbReference type="Proteomes" id="UP001212997">
    <property type="component" value="Unassembled WGS sequence"/>
</dbReference>
<evidence type="ECO:0000256" key="1">
    <source>
        <dbReference type="SAM" id="MobiDB-lite"/>
    </source>
</evidence>
<proteinExistence type="predicted"/>
<accession>A0AAD5UWK6</accession>